<keyword evidence="12" id="KW-1185">Reference proteome</keyword>
<keyword evidence="5" id="KW-0406">Ion transport</keyword>
<gene>
    <name evidence="11" type="ORF">QUW44_05835</name>
</gene>
<evidence type="ECO:0000313" key="12">
    <source>
        <dbReference type="Proteomes" id="UP001529343"/>
    </source>
</evidence>
<evidence type="ECO:0000256" key="3">
    <source>
        <dbReference type="ARBA" id="ARBA00022692"/>
    </source>
</evidence>
<protein>
    <submittedName>
        <fullName evidence="11">Potassium channel family protein</fullName>
    </submittedName>
</protein>
<evidence type="ECO:0000256" key="4">
    <source>
        <dbReference type="ARBA" id="ARBA00022989"/>
    </source>
</evidence>
<comment type="subcellular location">
    <subcellularLocation>
        <location evidence="1">Membrane</location>
        <topology evidence="1">Multi-pass membrane protein</topology>
    </subcellularLocation>
</comment>
<dbReference type="Gene3D" id="1.10.287.70">
    <property type="match status" value="1"/>
</dbReference>
<dbReference type="InterPro" id="IPR028325">
    <property type="entry name" value="VG_K_chnl"/>
</dbReference>
<keyword evidence="2" id="KW-0813">Transport</keyword>
<feature type="transmembrane region" description="Helical" evidence="9">
    <location>
        <begin position="72"/>
        <end position="91"/>
    </location>
</feature>
<name>A0ABT7UYD9_9LACO</name>
<keyword evidence="3 9" id="KW-0812">Transmembrane</keyword>
<keyword evidence="6 9" id="KW-0472">Membrane</keyword>
<organism evidence="11 12">
    <name type="scientific">Limosilactobacillus pontis</name>
    <dbReference type="NCBI Taxonomy" id="35787"/>
    <lineage>
        <taxon>Bacteria</taxon>
        <taxon>Bacillati</taxon>
        <taxon>Bacillota</taxon>
        <taxon>Bacilli</taxon>
        <taxon>Lactobacillales</taxon>
        <taxon>Lactobacillaceae</taxon>
        <taxon>Limosilactobacillus</taxon>
    </lineage>
</organism>
<feature type="coiled-coil region" evidence="8">
    <location>
        <begin position="208"/>
        <end position="235"/>
    </location>
</feature>
<dbReference type="PRINTS" id="PR00169">
    <property type="entry name" value="KCHANNEL"/>
</dbReference>
<dbReference type="Gene3D" id="1.20.120.350">
    <property type="entry name" value="Voltage-gated potassium channels. Chain C"/>
    <property type="match status" value="1"/>
</dbReference>
<keyword evidence="8" id="KW-0175">Coiled coil</keyword>
<dbReference type="InterPro" id="IPR027359">
    <property type="entry name" value="Volt_channel_dom_sf"/>
</dbReference>
<evidence type="ECO:0000256" key="1">
    <source>
        <dbReference type="ARBA" id="ARBA00004141"/>
    </source>
</evidence>
<comment type="caution">
    <text evidence="11">The sequence shown here is derived from an EMBL/GenBank/DDBJ whole genome shotgun (WGS) entry which is preliminary data.</text>
</comment>
<feature type="transmembrane region" description="Helical" evidence="9">
    <location>
        <begin position="42"/>
        <end position="60"/>
    </location>
</feature>
<evidence type="ECO:0000313" key="11">
    <source>
        <dbReference type="EMBL" id="MDM8266679.1"/>
    </source>
</evidence>
<dbReference type="InterPro" id="IPR013099">
    <property type="entry name" value="K_chnl_dom"/>
</dbReference>
<feature type="transmembrane region" description="Helical" evidence="9">
    <location>
        <begin position="182"/>
        <end position="204"/>
    </location>
</feature>
<keyword evidence="4 9" id="KW-1133">Transmembrane helix</keyword>
<evidence type="ECO:0000256" key="6">
    <source>
        <dbReference type="ARBA" id="ARBA00023136"/>
    </source>
</evidence>
<dbReference type="PANTHER" id="PTHR11537">
    <property type="entry name" value="VOLTAGE-GATED POTASSIUM CHANNEL"/>
    <property type="match status" value="1"/>
</dbReference>
<evidence type="ECO:0000256" key="2">
    <source>
        <dbReference type="ARBA" id="ARBA00022448"/>
    </source>
</evidence>
<evidence type="ECO:0000256" key="7">
    <source>
        <dbReference type="ARBA" id="ARBA00023303"/>
    </source>
</evidence>
<sequence length="248" mass="28326">MHNKLTYITYQIIIAILAIISIVMLIAYYAKQINIDAYPYSLIDNGIWLVFTIDYFTRLVRAKDKKAFFKNNIFDLLSIIPASSLFSFFRISQIGRTLKMLKLFRLLRLVGFTGRLATFFKRNELVYYLYISVAVIMVAAAMFCISERVSYQTALWWAITTATTIGYGDVIPKTGIGRGAAIILMLLGIGFIGMLTGTITEFFAKEDEAKMGQQLDRLEAENHALHAELDEIKQLLIDQRQGEHHKEK</sequence>
<evidence type="ECO:0000256" key="9">
    <source>
        <dbReference type="SAM" id="Phobius"/>
    </source>
</evidence>
<evidence type="ECO:0000256" key="8">
    <source>
        <dbReference type="SAM" id="Coils"/>
    </source>
</evidence>
<reference evidence="11 12" key="2">
    <citation type="submission" date="2023-06" db="EMBL/GenBank/DDBJ databases">
        <authorList>
            <person name="Zeman M."/>
            <person name="Kubasova T."/>
            <person name="Jahodarova E."/>
            <person name="Nykrynova M."/>
            <person name="Rychlik I."/>
        </authorList>
    </citation>
    <scope>NUCLEOTIDE SEQUENCE [LARGE SCALE GENOMIC DNA]</scope>
    <source>
        <strain evidence="11 12">161_Gplus</strain>
    </source>
</reference>
<evidence type="ECO:0000256" key="5">
    <source>
        <dbReference type="ARBA" id="ARBA00023065"/>
    </source>
</evidence>
<accession>A0ABT7UYD9</accession>
<feature type="transmembrane region" description="Helical" evidence="9">
    <location>
        <begin position="12"/>
        <end position="30"/>
    </location>
</feature>
<dbReference type="EMBL" id="JAUDDW010000019">
    <property type="protein sequence ID" value="MDM8266679.1"/>
    <property type="molecule type" value="Genomic_DNA"/>
</dbReference>
<feature type="transmembrane region" description="Helical" evidence="9">
    <location>
        <begin position="153"/>
        <end position="170"/>
    </location>
</feature>
<dbReference type="RefSeq" id="WP_289577306.1">
    <property type="nucleotide sequence ID" value="NZ_JAUDDW010000019.1"/>
</dbReference>
<proteinExistence type="predicted"/>
<feature type="domain" description="Potassium channel" evidence="10">
    <location>
        <begin position="132"/>
        <end position="204"/>
    </location>
</feature>
<feature type="transmembrane region" description="Helical" evidence="9">
    <location>
        <begin position="126"/>
        <end position="146"/>
    </location>
</feature>
<keyword evidence="7 11" id="KW-0407">Ion channel</keyword>
<dbReference type="SUPFAM" id="SSF81324">
    <property type="entry name" value="Voltage-gated potassium channels"/>
    <property type="match status" value="1"/>
</dbReference>
<reference evidence="12" key="1">
    <citation type="submission" date="2023-06" db="EMBL/GenBank/DDBJ databases">
        <title>Identification and characterization of horizontal gene transfer across gut microbiota members of farm animals based on homology search.</title>
        <authorList>
            <person name="Zeman M."/>
            <person name="Kubasova T."/>
            <person name="Jahodarova E."/>
            <person name="Nykrynova M."/>
            <person name="Rychlik I."/>
        </authorList>
    </citation>
    <scope>NUCLEOTIDE SEQUENCE [LARGE SCALE GENOMIC DNA]</scope>
    <source>
        <strain evidence="12">161_Gplus</strain>
    </source>
</reference>
<evidence type="ECO:0000259" key="10">
    <source>
        <dbReference type="Pfam" id="PF07885"/>
    </source>
</evidence>
<dbReference type="GO" id="GO:0034220">
    <property type="term" value="P:monoatomic ion transmembrane transport"/>
    <property type="evidence" value="ECO:0007669"/>
    <property type="project" value="UniProtKB-KW"/>
</dbReference>
<dbReference type="Pfam" id="PF07885">
    <property type="entry name" value="Ion_trans_2"/>
    <property type="match status" value="1"/>
</dbReference>
<dbReference type="Proteomes" id="UP001529343">
    <property type="component" value="Unassembled WGS sequence"/>
</dbReference>
<dbReference type="PANTHER" id="PTHR11537:SF254">
    <property type="entry name" value="POTASSIUM VOLTAGE-GATED CHANNEL PROTEIN SHAB"/>
    <property type="match status" value="1"/>
</dbReference>